<dbReference type="InterPro" id="IPR005064">
    <property type="entry name" value="BUG"/>
</dbReference>
<dbReference type="PIRSF" id="PIRSF017082">
    <property type="entry name" value="YflP"/>
    <property type="match status" value="1"/>
</dbReference>
<evidence type="ECO:0000256" key="1">
    <source>
        <dbReference type="ARBA" id="ARBA00006987"/>
    </source>
</evidence>
<organism evidence="3 4">
    <name type="scientific">Rhizobium puerariae</name>
    <dbReference type="NCBI Taxonomy" id="1585791"/>
    <lineage>
        <taxon>Bacteria</taxon>
        <taxon>Pseudomonadati</taxon>
        <taxon>Pseudomonadota</taxon>
        <taxon>Alphaproteobacteria</taxon>
        <taxon>Hyphomicrobiales</taxon>
        <taxon>Rhizobiaceae</taxon>
        <taxon>Rhizobium/Agrobacterium group</taxon>
        <taxon>Rhizobium</taxon>
    </lineage>
</organism>
<dbReference type="CDD" id="cd07012">
    <property type="entry name" value="PBP2_Bug_TTT"/>
    <property type="match status" value="1"/>
</dbReference>
<dbReference type="Pfam" id="PF03401">
    <property type="entry name" value="TctC"/>
    <property type="match status" value="1"/>
</dbReference>
<dbReference type="EMBL" id="JBHMAA010000006">
    <property type="protein sequence ID" value="MFB9947946.1"/>
    <property type="molecule type" value="Genomic_DNA"/>
</dbReference>
<proteinExistence type="inferred from homology"/>
<dbReference type="InterPro" id="IPR042100">
    <property type="entry name" value="Bug_dom1"/>
</dbReference>
<evidence type="ECO:0000313" key="3">
    <source>
        <dbReference type="EMBL" id="MFB9947946.1"/>
    </source>
</evidence>
<comment type="caution">
    <text evidence="3">The sequence shown here is derived from an EMBL/GenBank/DDBJ whole genome shotgun (WGS) entry which is preliminary data.</text>
</comment>
<dbReference type="Proteomes" id="UP001589692">
    <property type="component" value="Unassembled WGS sequence"/>
</dbReference>
<dbReference type="RefSeq" id="WP_377256427.1">
    <property type="nucleotide sequence ID" value="NZ_JBHMAA010000006.1"/>
</dbReference>
<protein>
    <submittedName>
        <fullName evidence="3">Bug family tripartite tricarboxylate transporter substrate binding protein</fullName>
    </submittedName>
</protein>
<sequence length="316" mass="33443">MKLGFKTLLVACILAFSGAARADIASQSTIQIVVPFNPGGSTDPFVRFLADELQGKLGKPVIVVNKPGAGGVVGTAEVARGKGDGSTLLFSSSSFLTAAAYNPKAGYDPVKDFKTISVMGFNEFMIIGSPAAGVNLLEDLFAKNKAGRVVMSTAGVGSSTHFVGQMVSNELALKPRVLHMKSSGEAMMEVIAGRADYYVGSVGSSAPYLSNNQGKALLYLGKGRRTEFPDVPSAAEKGFEEVEAAQWFGFFAPAGISDADVTMLNRAVSEIMKSEKGKKLAVDQGVRFEDWDAAQFQAYMSKEFSTWQSLVAAGMQ</sequence>
<dbReference type="PANTHER" id="PTHR42928">
    <property type="entry name" value="TRICARBOXYLATE-BINDING PROTEIN"/>
    <property type="match status" value="1"/>
</dbReference>
<feature type="chain" id="PRO_5046004991" evidence="2">
    <location>
        <begin position="23"/>
        <end position="316"/>
    </location>
</feature>
<dbReference type="Gene3D" id="3.40.190.150">
    <property type="entry name" value="Bordetella uptake gene, domain 1"/>
    <property type="match status" value="1"/>
</dbReference>
<dbReference type="Gene3D" id="3.40.190.10">
    <property type="entry name" value="Periplasmic binding protein-like II"/>
    <property type="match status" value="1"/>
</dbReference>
<reference evidence="3 4" key="1">
    <citation type="submission" date="2024-09" db="EMBL/GenBank/DDBJ databases">
        <authorList>
            <person name="Sun Q."/>
            <person name="Mori K."/>
        </authorList>
    </citation>
    <scope>NUCLEOTIDE SEQUENCE [LARGE SCALE GENOMIC DNA]</scope>
    <source>
        <strain evidence="3 4">TBRC 4938</strain>
    </source>
</reference>
<accession>A0ABV6ABJ7</accession>
<evidence type="ECO:0000256" key="2">
    <source>
        <dbReference type="SAM" id="SignalP"/>
    </source>
</evidence>
<keyword evidence="2" id="KW-0732">Signal</keyword>
<feature type="signal peptide" evidence="2">
    <location>
        <begin position="1"/>
        <end position="22"/>
    </location>
</feature>
<comment type="similarity">
    <text evidence="1">Belongs to the UPF0065 (bug) family.</text>
</comment>
<dbReference type="PANTHER" id="PTHR42928:SF5">
    <property type="entry name" value="BLR1237 PROTEIN"/>
    <property type="match status" value="1"/>
</dbReference>
<evidence type="ECO:0000313" key="4">
    <source>
        <dbReference type="Proteomes" id="UP001589692"/>
    </source>
</evidence>
<keyword evidence="4" id="KW-1185">Reference proteome</keyword>
<name>A0ABV6ABJ7_9HYPH</name>
<dbReference type="SUPFAM" id="SSF53850">
    <property type="entry name" value="Periplasmic binding protein-like II"/>
    <property type="match status" value="1"/>
</dbReference>
<gene>
    <name evidence="3" type="ORF">ACFFP0_03750</name>
</gene>